<organism evidence="4 5">
    <name type="scientific">Babesia duncani</name>
    <dbReference type="NCBI Taxonomy" id="323732"/>
    <lineage>
        <taxon>Eukaryota</taxon>
        <taxon>Sar</taxon>
        <taxon>Alveolata</taxon>
        <taxon>Apicomplexa</taxon>
        <taxon>Aconoidasida</taxon>
        <taxon>Piroplasmida</taxon>
        <taxon>Babesiidae</taxon>
        <taxon>Babesia</taxon>
    </lineage>
</organism>
<evidence type="ECO:0000256" key="1">
    <source>
        <dbReference type="ARBA" id="ARBA00007337"/>
    </source>
</evidence>
<dbReference type="PANTHER" id="PTHR23105">
    <property type="entry name" value="RIBOSOMAL PROTEIN L7AE FAMILY MEMBER"/>
    <property type="match status" value="1"/>
</dbReference>
<dbReference type="GO" id="GO:1990904">
    <property type="term" value="C:ribonucleoprotein complex"/>
    <property type="evidence" value="ECO:0007669"/>
    <property type="project" value="UniProtKB-KW"/>
</dbReference>
<evidence type="ECO:0000259" key="3">
    <source>
        <dbReference type="Pfam" id="PF01248"/>
    </source>
</evidence>
<dbReference type="AlphaFoldDB" id="A0AAD9PNF6"/>
<gene>
    <name evidence="4" type="ORF">BdWA1_001057</name>
</gene>
<sequence>MGDEEIEYIEQDDDSCPLFISPIADPRLDGKALSRSLKLLKRALSLETLAKRHKMEDTSFNDLVLTRLVKRGVQDVTKAIRKGVVGIVLIACDVHPVDVVAHLPILCEEHSIAYAYTNSKRELSDVCKSKRPTCVVLVVKPPNDFEQRISKVAADKLEKLDYRPLFQKVDTLIRECHPYL</sequence>
<dbReference type="InterPro" id="IPR018492">
    <property type="entry name" value="Ribosomal_eL8/Nhp2"/>
</dbReference>
<evidence type="ECO:0000256" key="2">
    <source>
        <dbReference type="ARBA" id="ARBA00023274"/>
    </source>
</evidence>
<dbReference type="Gene3D" id="3.30.1330.30">
    <property type="match status" value="1"/>
</dbReference>
<dbReference type="InterPro" id="IPR004038">
    <property type="entry name" value="Ribosomal_eL8/eL30/eS12/Gad45"/>
</dbReference>
<comment type="similarity">
    <text evidence="1">Belongs to the eukaryotic ribosomal protein eL8 family.</text>
</comment>
<proteinExistence type="inferred from homology"/>
<keyword evidence="2" id="KW-0687">Ribonucleoprotein</keyword>
<dbReference type="InterPro" id="IPR029064">
    <property type="entry name" value="Ribosomal_eL30-like_sf"/>
</dbReference>
<comment type="caution">
    <text evidence="4">The sequence shown here is derived from an EMBL/GenBank/DDBJ whole genome shotgun (WGS) entry which is preliminary data.</text>
</comment>
<dbReference type="GO" id="GO:0003723">
    <property type="term" value="F:RNA binding"/>
    <property type="evidence" value="ECO:0007669"/>
    <property type="project" value="InterPro"/>
</dbReference>
<dbReference type="KEGG" id="bdw:94335355"/>
<keyword evidence="4" id="KW-0689">Ribosomal protein</keyword>
<dbReference type="RefSeq" id="XP_067804894.1">
    <property type="nucleotide sequence ID" value="XM_067946103.1"/>
</dbReference>
<evidence type="ECO:0000313" key="5">
    <source>
        <dbReference type="Proteomes" id="UP001214638"/>
    </source>
</evidence>
<dbReference type="Pfam" id="PF01248">
    <property type="entry name" value="Ribosomal_L7Ae"/>
    <property type="match status" value="1"/>
</dbReference>
<evidence type="ECO:0000313" key="4">
    <source>
        <dbReference type="EMBL" id="KAK2198052.1"/>
    </source>
</evidence>
<protein>
    <submittedName>
        <fullName evidence="4">Bifunctional 50S ribosomal protein L30e-like/Ribosomal protein L7Ae-L30e-S12e-Gadd45/Ribosomal protein L7Ae-L8-Nhp2 family</fullName>
    </submittedName>
</protein>
<dbReference type="GO" id="GO:0005840">
    <property type="term" value="C:ribosome"/>
    <property type="evidence" value="ECO:0007669"/>
    <property type="project" value="UniProtKB-KW"/>
</dbReference>
<keyword evidence="5" id="KW-1185">Reference proteome</keyword>
<dbReference type="SUPFAM" id="SSF55315">
    <property type="entry name" value="L30e-like"/>
    <property type="match status" value="1"/>
</dbReference>
<name>A0AAD9PNF6_9APIC</name>
<dbReference type="GeneID" id="94335355"/>
<feature type="domain" description="Ribosomal protein eL8/eL30/eS12/Gadd45" evidence="3">
    <location>
        <begin position="67"/>
        <end position="143"/>
    </location>
</feature>
<accession>A0AAD9PNF6</accession>
<dbReference type="Proteomes" id="UP001214638">
    <property type="component" value="Unassembled WGS sequence"/>
</dbReference>
<dbReference type="EMBL" id="JALLKP010000001">
    <property type="protein sequence ID" value="KAK2198052.1"/>
    <property type="molecule type" value="Genomic_DNA"/>
</dbReference>
<dbReference type="PRINTS" id="PR00881">
    <property type="entry name" value="L7ARS6FAMILY"/>
</dbReference>
<reference evidence="4" key="1">
    <citation type="journal article" date="2023" name="Nat. Microbiol.">
        <title>Babesia duncani multi-omics identifies virulence factors and drug targets.</title>
        <authorList>
            <person name="Singh P."/>
            <person name="Lonardi S."/>
            <person name="Liang Q."/>
            <person name="Vydyam P."/>
            <person name="Khabirova E."/>
            <person name="Fang T."/>
            <person name="Gihaz S."/>
            <person name="Thekkiniath J."/>
            <person name="Munshi M."/>
            <person name="Abel S."/>
            <person name="Ciampossin L."/>
            <person name="Batugedara G."/>
            <person name="Gupta M."/>
            <person name="Lu X.M."/>
            <person name="Lenz T."/>
            <person name="Chakravarty S."/>
            <person name="Cornillot E."/>
            <person name="Hu Y."/>
            <person name="Ma W."/>
            <person name="Gonzalez L.M."/>
            <person name="Sanchez S."/>
            <person name="Estrada K."/>
            <person name="Sanchez-Flores A."/>
            <person name="Montero E."/>
            <person name="Harb O.S."/>
            <person name="Le Roch K.G."/>
            <person name="Mamoun C.B."/>
        </authorList>
    </citation>
    <scope>NUCLEOTIDE SEQUENCE</scope>
    <source>
        <strain evidence="4">WA1</strain>
    </source>
</reference>
<dbReference type="InterPro" id="IPR050257">
    <property type="entry name" value="eL8/uL1-like"/>
</dbReference>